<evidence type="ECO:0000313" key="5">
    <source>
        <dbReference type="EMBL" id="JAP44781.1"/>
    </source>
</evidence>
<feature type="domain" description="Peptidase M20 dimerisation" evidence="4">
    <location>
        <begin position="217"/>
        <end position="376"/>
    </location>
</feature>
<sequence length="505" mass="57752">MDKSLLILQKFIEARQDKYIKRLKQLVAIQSISSELDHRYDVLKALRWCALKFQKLGFSIRYRIVGPENVYVGDKLPLHSDEQAELPYVVCAEYGNDLTKRTVLIYGHVDVKPIDKDENWTHDPFDLQVVGDYMWARGVTDDKGPVVGWLNAIEAYVKTKIEIPVNIRVLIDGSEETGSEGIRVLLNEMKKDFLKRIDYVAISDNYWLGMNTPCLTYGLRGVIYFYVYVEGPKKHLHSGAHGGAVQEPLEDLDALLASLVDKDGKVLVPNLYDSVRKPDEEELRRFAKLDFTIPTYGGQITTSALYEASKVEILQRKWCLPCITVHGIEDSFDKIGAPTLIPKKVMGKFSVRIVPDQNPRKIADLVRKHLESVHKKRRSGNRLEIKVFRDGQPFLADHTCPNFTAAKRAITHVWGKQPDLTRDGATIAMAVALEETTNRDVVLIPMGQCMDSQHEVNERLSVKNYIKGIQVFACYLFHIAALDKEDSDLEAERQLQRKKWRHTFW</sequence>
<dbReference type="OrthoDB" id="7832001at2759"/>
<dbReference type="InterPro" id="IPR011650">
    <property type="entry name" value="Peptidase_M20_dimer"/>
</dbReference>
<dbReference type="Pfam" id="PF01546">
    <property type="entry name" value="Peptidase_M20"/>
    <property type="match status" value="1"/>
</dbReference>
<dbReference type="AlphaFoldDB" id="A0A0X3NYC2"/>
<dbReference type="Gene3D" id="3.30.70.360">
    <property type="match status" value="1"/>
</dbReference>
<dbReference type="PANTHER" id="PTHR43270">
    <property type="entry name" value="BETA-ALA-HIS DIPEPTIDASE"/>
    <property type="match status" value="1"/>
</dbReference>
<dbReference type="InterPro" id="IPR002933">
    <property type="entry name" value="Peptidase_M20"/>
</dbReference>
<protein>
    <submittedName>
        <fullName evidence="5 8">Cytosolic non-specific dipeptidase</fullName>
    </submittedName>
</protein>
<keyword evidence="2" id="KW-0479">Metal-binding</keyword>
<dbReference type="EMBL" id="GEEE01013178">
    <property type="protein sequence ID" value="JAP50047.1"/>
    <property type="molecule type" value="Transcribed_RNA"/>
</dbReference>
<dbReference type="EMBL" id="UYSU01037487">
    <property type="protein sequence ID" value="VDL99101.1"/>
    <property type="molecule type" value="Genomic_DNA"/>
</dbReference>
<accession>A0A0X3NYC2</accession>
<evidence type="ECO:0000256" key="3">
    <source>
        <dbReference type="ARBA" id="ARBA00022801"/>
    </source>
</evidence>
<organism evidence="5">
    <name type="scientific">Schistocephalus solidus</name>
    <name type="common">Tapeworm</name>
    <dbReference type="NCBI Taxonomy" id="70667"/>
    <lineage>
        <taxon>Eukaryota</taxon>
        <taxon>Metazoa</taxon>
        <taxon>Spiralia</taxon>
        <taxon>Lophotrochozoa</taxon>
        <taxon>Platyhelminthes</taxon>
        <taxon>Cestoda</taxon>
        <taxon>Eucestoda</taxon>
        <taxon>Diphyllobothriidea</taxon>
        <taxon>Diphyllobothriidae</taxon>
        <taxon>Schistocephalus</taxon>
    </lineage>
</organism>
<evidence type="ECO:0000256" key="2">
    <source>
        <dbReference type="ARBA" id="ARBA00022723"/>
    </source>
</evidence>
<dbReference type="WBParaSite" id="SSLN_0001320501-mRNA-1">
    <property type="protein sequence ID" value="SSLN_0001320501-mRNA-1"/>
    <property type="gene ID" value="SSLN_0001320501"/>
</dbReference>
<dbReference type="GO" id="GO:0006508">
    <property type="term" value="P:proteolysis"/>
    <property type="evidence" value="ECO:0007669"/>
    <property type="project" value="UniProtKB-KW"/>
</dbReference>
<dbReference type="Proteomes" id="UP000275846">
    <property type="component" value="Unassembled WGS sequence"/>
</dbReference>
<keyword evidence="7" id="KW-1185">Reference proteome</keyword>
<evidence type="ECO:0000313" key="7">
    <source>
        <dbReference type="Proteomes" id="UP000275846"/>
    </source>
</evidence>
<dbReference type="Gene3D" id="3.40.630.10">
    <property type="entry name" value="Zn peptidases"/>
    <property type="match status" value="1"/>
</dbReference>
<keyword evidence="1" id="KW-0645">Protease</keyword>
<evidence type="ECO:0000313" key="6">
    <source>
        <dbReference type="EMBL" id="VDL99101.1"/>
    </source>
</evidence>
<reference evidence="6 7" key="3">
    <citation type="submission" date="2018-11" db="EMBL/GenBank/DDBJ databases">
        <authorList>
            <consortium name="Pathogen Informatics"/>
        </authorList>
    </citation>
    <scope>NUCLEOTIDE SEQUENCE [LARGE SCALE GENOMIC DNA]</scope>
    <source>
        <strain evidence="6 7">NST_G2</strain>
    </source>
</reference>
<dbReference type="GO" id="GO:0008233">
    <property type="term" value="F:peptidase activity"/>
    <property type="evidence" value="ECO:0007669"/>
    <property type="project" value="UniProtKB-KW"/>
</dbReference>
<evidence type="ECO:0000256" key="1">
    <source>
        <dbReference type="ARBA" id="ARBA00022670"/>
    </source>
</evidence>
<evidence type="ECO:0000313" key="8">
    <source>
        <dbReference type="WBParaSite" id="SSLN_0001320501-mRNA-1"/>
    </source>
</evidence>
<name>A0A0X3NYC2_SCHSO</name>
<dbReference type="PANTHER" id="PTHR43270:SF4">
    <property type="entry name" value="CARNOSINE DIPEPTIDASE 2, ISOFORM A"/>
    <property type="match status" value="1"/>
</dbReference>
<dbReference type="Pfam" id="PF07687">
    <property type="entry name" value="M20_dimer"/>
    <property type="match status" value="1"/>
</dbReference>
<reference evidence="5" key="1">
    <citation type="submission" date="2016-01" db="EMBL/GenBank/DDBJ databases">
        <title>Reference transcriptome for the parasite Schistocephalus solidus: insights into the molecular evolution of parasitism.</title>
        <authorList>
            <person name="Hebert F.O."/>
            <person name="Grambauer S."/>
            <person name="Barber I."/>
            <person name="Landry C.R."/>
            <person name="Aubin-Horth N."/>
        </authorList>
    </citation>
    <scope>NUCLEOTIDE SEQUENCE</scope>
</reference>
<dbReference type="InterPro" id="IPR051458">
    <property type="entry name" value="Cyt/Met_Dipeptidase"/>
</dbReference>
<dbReference type="GO" id="GO:0046872">
    <property type="term" value="F:metal ion binding"/>
    <property type="evidence" value="ECO:0007669"/>
    <property type="project" value="UniProtKB-KW"/>
</dbReference>
<dbReference type="STRING" id="70667.A0A0X3NYC2"/>
<gene>
    <name evidence="5" type="primary">CNDP2</name>
    <name evidence="6" type="ORF">SSLN_LOCUS12716</name>
    <name evidence="5" type="ORF">TR92969</name>
</gene>
<reference evidence="8" key="2">
    <citation type="submission" date="2016-06" db="UniProtKB">
        <authorList>
            <consortium name="WormBaseParasite"/>
        </authorList>
    </citation>
    <scope>IDENTIFICATION</scope>
</reference>
<evidence type="ECO:0000259" key="4">
    <source>
        <dbReference type="Pfam" id="PF07687"/>
    </source>
</evidence>
<dbReference type="EMBL" id="GEEE01018444">
    <property type="protein sequence ID" value="JAP44781.1"/>
    <property type="molecule type" value="Transcribed_RNA"/>
</dbReference>
<dbReference type="SUPFAM" id="SSF53187">
    <property type="entry name" value="Zn-dependent exopeptidases"/>
    <property type="match status" value="1"/>
</dbReference>
<keyword evidence="3" id="KW-0378">Hydrolase</keyword>
<proteinExistence type="predicted"/>